<gene>
    <name evidence="6" type="ORF">MKZ38_005862</name>
</gene>
<evidence type="ECO:0000259" key="5">
    <source>
        <dbReference type="PROSITE" id="PS50157"/>
    </source>
</evidence>
<keyword evidence="3" id="KW-0862">Zinc</keyword>
<sequence length="192" mass="22145">MGEQHESDNNYCADCDRQFMNENNLRQHLNSRAHRPADSILCPFCSKGFATATGLCHHLERGCCAAMPSLNRDEIYRLVRHRDSRGVISNKLLDWQGSTAYEPNESCFNGMEYECFLCHRTFAGLRGLTQHINSPFHQANYYHCPNGACNKQFTTLAAIMNHLESESCSFMQFSEVQRRTQRIFTSNRMIDF</sequence>
<feature type="domain" description="C2H2-type" evidence="5">
    <location>
        <begin position="113"/>
        <end position="142"/>
    </location>
</feature>
<dbReference type="SUPFAM" id="SSF57667">
    <property type="entry name" value="beta-beta-alpha zinc fingers"/>
    <property type="match status" value="1"/>
</dbReference>
<dbReference type="PROSITE" id="PS50157">
    <property type="entry name" value="ZINC_FINGER_C2H2_2"/>
    <property type="match status" value="2"/>
</dbReference>
<evidence type="ECO:0000256" key="4">
    <source>
        <dbReference type="PROSITE-ProRule" id="PRU00042"/>
    </source>
</evidence>
<dbReference type="PROSITE" id="PS00028">
    <property type="entry name" value="ZINC_FINGER_C2H2_1"/>
    <property type="match status" value="2"/>
</dbReference>
<evidence type="ECO:0000313" key="6">
    <source>
        <dbReference type="EMBL" id="KAJ2896107.1"/>
    </source>
</evidence>
<feature type="domain" description="C2H2-type" evidence="5">
    <location>
        <begin position="10"/>
        <end position="39"/>
    </location>
</feature>
<dbReference type="SMART" id="SM00355">
    <property type="entry name" value="ZnF_C2H2"/>
    <property type="match status" value="4"/>
</dbReference>
<evidence type="ECO:0000256" key="2">
    <source>
        <dbReference type="ARBA" id="ARBA00022771"/>
    </source>
</evidence>
<name>A0AAD5WQP4_9PEZI</name>
<dbReference type="EMBL" id="JAKWBI020000353">
    <property type="protein sequence ID" value="KAJ2896107.1"/>
    <property type="molecule type" value="Genomic_DNA"/>
</dbReference>
<accession>A0AAD5WQP4</accession>
<dbReference type="GO" id="GO:0008270">
    <property type="term" value="F:zinc ion binding"/>
    <property type="evidence" value="ECO:0007669"/>
    <property type="project" value="UniProtKB-KW"/>
</dbReference>
<dbReference type="InterPro" id="IPR036236">
    <property type="entry name" value="Znf_C2H2_sf"/>
</dbReference>
<evidence type="ECO:0000256" key="3">
    <source>
        <dbReference type="ARBA" id="ARBA00022833"/>
    </source>
</evidence>
<dbReference type="AlphaFoldDB" id="A0AAD5WQP4"/>
<protein>
    <recommendedName>
        <fullName evidence="5">C2H2-type domain-containing protein</fullName>
    </recommendedName>
</protein>
<dbReference type="Gene3D" id="3.30.160.60">
    <property type="entry name" value="Classic Zinc Finger"/>
    <property type="match status" value="2"/>
</dbReference>
<dbReference type="Pfam" id="PF12171">
    <property type="entry name" value="zf-C2H2_jaz"/>
    <property type="match status" value="1"/>
</dbReference>
<comment type="caution">
    <text evidence="6">The sequence shown here is derived from an EMBL/GenBank/DDBJ whole genome shotgun (WGS) entry which is preliminary data.</text>
</comment>
<proteinExistence type="predicted"/>
<dbReference type="InterPro" id="IPR022755">
    <property type="entry name" value="Znf_C2H2_jaz"/>
</dbReference>
<dbReference type="InterPro" id="IPR013087">
    <property type="entry name" value="Znf_C2H2_type"/>
</dbReference>
<keyword evidence="7" id="KW-1185">Reference proteome</keyword>
<reference evidence="6" key="1">
    <citation type="submission" date="2022-07" db="EMBL/GenBank/DDBJ databases">
        <title>Draft genome sequence of Zalerion maritima ATCC 34329, a (micro)plastics degrading marine fungus.</title>
        <authorList>
            <person name="Paco A."/>
            <person name="Goncalves M.F.M."/>
            <person name="Rocha-Santos T.A.P."/>
            <person name="Alves A."/>
        </authorList>
    </citation>
    <scope>NUCLEOTIDE SEQUENCE</scope>
    <source>
        <strain evidence="6">ATCC 34329</strain>
    </source>
</reference>
<keyword evidence="1" id="KW-0479">Metal-binding</keyword>
<evidence type="ECO:0000313" key="7">
    <source>
        <dbReference type="Proteomes" id="UP001201980"/>
    </source>
</evidence>
<evidence type="ECO:0000256" key="1">
    <source>
        <dbReference type="ARBA" id="ARBA00022723"/>
    </source>
</evidence>
<keyword evidence="2 4" id="KW-0863">Zinc-finger</keyword>
<dbReference type="Proteomes" id="UP001201980">
    <property type="component" value="Unassembled WGS sequence"/>
</dbReference>
<organism evidence="6 7">
    <name type="scientific">Zalerion maritima</name>
    <dbReference type="NCBI Taxonomy" id="339359"/>
    <lineage>
        <taxon>Eukaryota</taxon>
        <taxon>Fungi</taxon>
        <taxon>Dikarya</taxon>
        <taxon>Ascomycota</taxon>
        <taxon>Pezizomycotina</taxon>
        <taxon>Sordariomycetes</taxon>
        <taxon>Lulworthiomycetidae</taxon>
        <taxon>Lulworthiales</taxon>
        <taxon>Lulworthiaceae</taxon>
        <taxon>Zalerion</taxon>
    </lineage>
</organism>